<evidence type="ECO:0000259" key="2">
    <source>
        <dbReference type="PROSITE" id="PS50802"/>
    </source>
</evidence>
<sequence length="452" mass="46386">MGQTLGAAGDAPSGLERIREGGDGNCLFHAIARQALGDPRLDGRARGEVCDWMEVHLPPSAHAAGRSALTEAHRAMVWEQRAEVLACGSGDDTPVLAYIRSMRRHGEWGTGLEALCAAYRYGRVVHVWSPGGFSELRPPSALMQSGTEPIRLLHNGRNHWDSALSAPTSSGSAGADADEDAMVAMAVAESLADADPSGDEAPPVAFPLTCEPDERAARRAMAAAAAERREQNLAVRGLGPKARTAVQTQLQGRTPQPSATAASSSQAETAMQTQSRGRESQPSATAASSAKEAKGDAKPAGSGAPCRGSASSSAVVEVLSDTETASPGPPEQPAAAAAAPTSAESGSRWTRRRAARAAAARQAEDAAGAGPSGATLLADVEICSVASAAAAAAGVDESEDCLMALCRVGLSRAEAMEALARSNGDVASVKALYCIDWDSSGRTLQKPFVAQS</sequence>
<feature type="compositionally biased region" description="Low complexity" evidence="1">
    <location>
        <begin position="254"/>
        <end position="275"/>
    </location>
</feature>
<dbReference type="CDD" id="cd22744">
    <property type="entry name" value="OTU"/>
    <property type="match status" value="1"/>
</dbReference>
<protein>
    <recommendedName>
        <fullName evidence="2">OTU domain-containing protein</fullName>
    </recommendedName>
</protein>
<dbReference type="Gene3D" id="3.90.70.80">
    <property type="match status" value="1"/>
</dbReference>
<feature type="region of interest" description="Disordered" evidence="1">
    <location>
        <begin position="231"/>
        <end position="349"/>
    </location>
</feature>
<name>A0A7S4UVV4_9DINO</name>
<reference evidence="3" key="1">
    <citation type="submission" date="2021-01" db="EMBL/GenBank/DDBJ databases">
        <authorList>
            <person name="Corre E."/>
            <person name="Pelletier E."/>
            <person name="Niang G."/>
            <person name="Scheremetjew M."/>
            <person name="Finn R."/>
            <person name="Kale V."/>
            <person name="Holt S."/>
            <person name="Cochrane G."/>
            <person name="Meng A."/>
            <person name="Brown T."/>
            <person name="Cohen L."/>
        </authorList>
    </citation>
    <scope>NUCLEOTIDE SEQUENCE</scope>
    <source>
        <strain evidence="3">CCMP3105</strain>
    </source>
</reference>
<proteinExistence type="predicted"/>
<evidence type="ECO:0000313" key="3">
    <source>
        <dbReference type="EMBL" id="CAE4561498.1"/>
    </source>
</evidence>
<dbReference type="InterPro" id="IPR038765">
    <property type="entry name" value="Papain-like_cys_pep_sf"/>
</dbReference>
<dbReference type="InterPro" id="IPR003323">
    <property type="entry name" value="OTU_dom"/>
</dbReference>
<feature type="domain" description="OTU" evidence="2">
    <location>
        <begin position="15"/>
        <end position="166"/>
    </location>
</feature>
<evidence type="ECO:0000256" key="1">
    <source>
        <dbReference type="SAM" id="MobiDB-lite"/>
    </source>
</evidence>
<accession>A0A7S4UVV4</accession>
<dbReference type="SUPFAM" id="SSF54001">
    <property type="entry name" value="Cysteine proteinases"/>
    <property type="match status" value="1"/>
</dbReference>
<feature type="compositionally biased region" description="Low complexity" evidence="1">
    <location>
        <begin position="333"/>
        <end position="347"/>
    </location>
</feature>
<dbReference type="PROSITE" id="PS50802">
    <property type="entry name" value="OTU"/>
    <property type="match status" value="1"/>
</dbReference>
<dbReference type="AlphaFoldDB" id="A0A7S4UVV4"/>
<gene>
    <name evidence="3" type="ORF">AMON00008_LOCUS1117</name>
</gene>
<dbReference type="EMBL" id="HBNR01001585">
    <property type="protein sequence ID" value="CAE4561498.1"/>
    <property type="molecule type" value="Transcribed_RNA"/>
</dbReference>
<organism evidence="3">
    <name type="scientific">Alexandrium monilatum</name>
    <dbReference type="NCBI Taxonomy" id="311494"/>
    <lineage>
        <taxon>Eukaryota</taxon>
        <taxon>Sar</taxon>
        <taxon>Alveolata</taxon>
        <taxon>Dinophyceae</taxon>
        <taxon>Gonyaulacales</taxon>
        <taxon>Pyrocystaceae</taxon>
        <taxon>Alexandrium</taxon>
    </lineage>
</organism>